<gene>
    <name evidence="3" type="ORF">BTW10_15360</name>
</gene>
<sequence>MQVRTLIAAIALAALPVAAQASIASAEALQVNHEELQASQSVDQASVSFRELDTSGADSVGLAKARHYISVHNTKQTDMPNDTQDQQQIGHSADW</sequence>
<dbReference type="Proteomes" id="UP000186806">
    <property type="component" value="Unassembled WGS sequence"/>
</dbReference>
<keyword evidence="2" id="KW-0732">Signal</keyword>
<evidence type="ECO:0008006" key="5">
    <source>
        <dbReference type="Google" id="ProtNLM"/>
    </source>
</evidence>
<organism evidence="3 4">
    <name type="scientific">Chromohalobacter japonicus</name>
    <dbReference type="NCBI Taxonomy" id="223900"/>
    <lineage>
        <taxon>Bacteria</taxon>
        <taxon>Pseudomonadati</taxon>
        <taxon>Pseudomonadota</taxon>
        <taxon>Gammaproteobacteria</taxon>
        <taxon>Oceanospirillales</taxon>
        <taxon>Halomonadaceae</taxon>
        <taxon>Chromohalobacter</taxon>
    </lineage>
</organism>
<proteinExistence type="predicted"/>
<dbReference type="AlphaFoldDB" id="A0A1Q8T9H3"/>
<comment type="caution">
    <text evidence="3">The sequence shown here is derived from an EMBL/GenBank/DDBJ whole genome shotgun (WGS) entry which is preliminary data.</text>
</comment>
<dbReference type="EMBL" id="MSDQ01000039">
    <property type="protein sequence ID" value="OLO10258.1"/>
    <property type="molecule type" value="Genomic_DNA"/>
</dbReference>
<evidence type="ECO:0000256" key="2">
    <source>
        <dbReference type="SAM" id="SignalP"/>
    </source>
</evidence>
<name>A0A1Q8T9H3_9GAMM</name>
<feature type="region of interest" description="Disordered" evidence="1">
    <location>
        <begin position="73"/>
        <end position="95"/>
    </location>
</feature>
<keyword evidence="4" id="KW-1185">Reference proteome</keyword>
<reference evidence="3 4" key="1">
    <citation type="submission" date="2016-12" db="EMBL/GenBank/DDBJ databases">
        <title>Draft genome sequences of strains Salinicola socius SMB35, Salinicola sp. MH3R3-1 and Chromohalobacter sp. SMB17 from the Verkhnekamsk potash mining region of Russia.</title>
        <authorList>
            <person name="Mavrodi D.V."/>
            <person name="Olsson B.E."/>
            <person name="Korsakova E.S."/>
            <person name="Pyankova A."/>
            <person name="Mavrodi O.V."/>
            <person name="Plotnikova E.G."/>
        </authorList>
    </citation>
    <scope>NUCLEOTIDE SEQUENCE [LARGE SCALE GENOMIC DNA]</scope>
    <source>
        <strain evidence="3 4">SMB17</strain>
    </source>
</reference>
<feature type="signal peptide" evidence="2">
    <location>
        <begin position="1"/>
        <end position="21"/>
    </location>
</feature>
<evidence type="ECO:0000313" key="4">
    <source>
        <dbReference type="Proteomes" id="UP000186806"/>
    </source>
</evidence>
<evidence type="ECO:0000313" key="3">
    <source>
        <dbReference type="EMBL" id="OLO10258.1"/>
    </source>
</evidence>
<feature type="chain" id="PRO_5010214305" description="DUF4148 domain-containing protein" evidence="2">
    <location>
        <begin position="22"/>
        <end position="95"/>
    </location>
</feature>
<protein>
    <recommendedName>
        <fullName evidence="5">DUF4148 domain-containing protein</fullName>
    </recommendedName>
</protein>
<dbReference type="RefSeq" id="WP_075370161.1">
    <property type="nucleotide sequence ID" value="NZ_MSDQ01000039.1"/>
</dbReference>
<evidence type="ECO:0000256" key="1">
    <source>
        <dbReference type="SAM" id="MobiDB-lite"/>
    </source>
</evidence>
<accession>A0A1Q8T9H3</accession>